<proteinExistence type="predicted"/>
<dbReference type="Gene3D" id="3.30.70.2740">
    <property type="match status" value="1"/>
</dbReference>
<dbReference type="PROSITE" id="PS51387">
    <property type="entry name" value="FAD_PCMH"/>
    <property type="match status" value="1"/>
</dbReference>
<dbReference type="InterPro" id="IPR006094">
    <property type="entry name" value="Oxid_FAD_bind_N"/>
</dbReference>
<sequence length="467" mass="50407">MTQYNSVTQEIIEQIVAAIGAENVYTDEVKKEPYSHDELVGKKYNKIPELVVLPTTPEQVAAVVKIANEHTIPVIARGAGTAFTSASVALFGGIVISTERMNQILEIDEENMFMVVEPGATTATVQKAANEKGFLYAGDPCSGDSSFIGGNIGTNAGGNKAVKYGTTRQQVAGVEIVTAEGDIVTLGGKLKKDSSGYNLFHLIIGSEGTLGIVTKCYLRLVPLPESQMDVLAVFPSLKTAIEVVPKIMSAGVNPVCVEFMDNGSVRNCEAYLNESLPDSENGNYIIVSIEGDNEELLEEQLGTIDEICTENGASSVLIADPERIWKARKIYAEADRAISIVTSMEDIVVPTTHIPETIETIAELGEKYGLTIHCAGHAGDGNIHANILKKDLSDEEWDEKLHAIQEEIYAKVYELGGKLSGEHGIGYKRKAVLAQYTNPVEIKLMQAVKKALDPKNILNPGKVIDVE</sequence>
<dbReference type="Pfam" id="PF02913">
    <property type="entry name" value="FAD-oxidase_C"/>
    <property type="match status" value="1"/>
</dbReference>
<evidence type="ECO:0000259" key="5">
    <source>
        <dbReference type="PROSITE" id="PS51387"/>
    </source>
</evidence>
<reference evidence="6 7" key="1">
    <citation type="submission" date="2023-10" db="EMBL/GenBank/DDBJ databases">
        <title>Veillonella sp. nov., isolated from a pig farm feces dump.</title>
        <authorList>
            <person name="Chang Y.-H."/>
        </authorList>
    </citation>
    <scope>NUCLEOTIDE SEQUENCE [LARGE SCALE GENOMIC DNA]</scope>
    <source>
        <strain evidence="6 7">YH-vei2233</strain>
    </source>
</reference>
<evidence type="ECO:0000313" key="6">
    <source>
        <dbReference type="EMBL" id="MDV5087663.1"/>
    </source>
</evidence>
<dbReference type="SUPFAM" id="SSF56176">
    <property type="entry name" value="FAD-binding/transporter-associated domain-like"/>
    <property type="match status" value="1"/>
</dbReference>
<dbReference type="SUPFAM" id="SSF55103">
    <property type="entry name" value="FAD-linked oxidases, C-terminal domain"/>
    <property type="match status" value="1"/>
</dbReference>
<dbReference type="InterPro" id="IPR016169">
    <property type="entry name" value="FAD-bd_PCMH_sub2"/>
</dbReference>
<protein>
    <submittedName>
        <fullName evidence="6">FAD-linked oxidase C-terminal domain-containing protein</fullName>
    </submittedName>
</protein>
<dbReference type="EMBL" id="JAWJZB010000002">
    <property type="protein sequence ID" value="MDV5087663.1"/>
    <property type="molecule type" value="Genomic_DNA"/>
</dbReference>
<keyword evidence="2" id="KW-0285">Flavoprotein</keyword>
<dbReference type="Gene3D" id="1.10.45.10">
    <property type="entry name" value="Vanillyl-alcohol Oxidase, Chain A, domain 4"/>
    <property type="match status" value="1"/>
</dbReference>
<dbReference type="InterPro" id="IPR051914">
    <property type="entry name" value="FAD-linked_OxidoTrans_Type4"/>
</dbReference>
<evidence type="ECO:0000256" key="2">
    <source>
        <dbReference type="ARBA" id="ARBA00022630"/>
    </source>
</evidence>
<dbReference type="InterPro" id="IPR016164">
    <property type="entry name" value="FAD-linked_Oxase-like_C"/>
</dbReference>
<dbReference type="PANTHER" id="PTHR42934:SF2">
    <property type="entry name" value="GLYCOLATE OXIDASE SUBUNIT GLCD"/>
    <property type="match status" value="1"/>
</dbReference>
<evidence type="ECO:0000313" key="7">
    <source>
        <dbReference type="Proteomes" id="UP001272515"/>
    </source>
</evidence>
<dbReference type="InterPro" id="IPR016166">
    <property type="entry name" value="FAD-bd_PCMH"/>
</dbReference>
<comment type="caution">
    <text evidence="6">The sequence shown here is derived from an EMBL/GenBank/DDBJ whole genome shotgun (WGS) entry which is preliminary data.</text>
</comment>
<keyword evidence="3" id="KW-0274">FAD</keyword>
<dbReference type="InterPro" id="IPR016171">
    <property type="entry name" value="Vanillyl_alc_oxidase_C-sub2"/>
</dbReference>
<evidence type="ECO:0000256" key="3">
    <source>
        <dbReference type="ARBA" id="ARBA00022827"/>
    </source>
</evidence>
<gene>
    <name evidence="6" type="ORF">RVY80_02200</name>
</gene>
<dbReference type="PANTHER" id="PTHR42934">
    <property type="entry name" value="GLYCOLATE OXIDASE SUBUNIT GLCD"/>
    <property type="match status" value="1"/>
</dbReference>
<evidence type="ECO:0000256" key="1">
    <source>
        <dbReference type="ARBA" id="ARBA00001974"/>
    </source>
</evidence>
<dbReference type="Gene3D" id="3.30.465.10">
    <property type="match status" value="1"/>
</dbReference>
<dbReference type="Pfam" id="PF01565">
    <property type="entry name" value="FAD_binding_4"/>
    <property type="match status" value="1"/>
</dbReference>
<name>A0ABU3Z6W8_9FIRM</name>
<evidence type="ECO:0000256" key="4">
    <source>
        <dbReference type="ARBA" id="ARBA00023002"/>
    </source>
</evidence>
<keyword evidence="4" id="KW-0560">Oxidoreductase</keyword>
<accession>A0ABU3Z6W8</accession>
<feature type="domain" description="FAD-binding PCMH-type" evidence="5">
    <location>
        <begin position="44"/>
        <end position="223"/>
    </location>
</feature>
<organism evidence="6 7">
    <name type="scientific">Veillonella absiana</name>
    <dbReference type="NCBI Taxonomy" id="3079305"/>
    <lineage>
        <taxon>Bacteria</taxon>
        <taxon>Bacillati</taxon>
        <taxon>Bacillota</taxon>
        <taxon>Negativicutes</taxon>
        <taxon>Veillonellales</taxon>
        <taxon>Veillonellaceae</taxon>
        <taxon>Veillonella</taxon>
    </lineage>
</organism>
<dbReference type="Proteomes" id="UP001272515">
    <property type="component" value="Unassembled WGS sequence"/>
</dbReference>
<dbReference type="InterPro" id="IPR004113">
    <property type="entry name" value="FAD-bd_oxidored_4_C"/>
</dbReference>
<comment type="cofactor">
    <cofactor evidence="1">
        <name>FAD</name>
        <dbReference type="ChEBI" id="CHEBI:57692"/>
    </cofactor>
</comment>
<dbReference type="InterPro" id="IPR036318">
    <property type="entry name" value="FAD-bd_PCMH-like_sf"/>
</dbReference>
<keyword evidence="7" id="KW-1185">Reference proteome</keyword>
<dbReference type="RefSeq" id="WP_295191317.1">
    <property type="nucleotide sequence ID" value="NZ_JAWJZA010000005.1"/>
</dbReference>